<keyword evidence="1" id="KW-0812">Transmembrane</keyword>
<keyword evidence="1" id="KW-1133">Transmembrane helix</keyword>
<proteinExistence type="predicted"/>
<protein>
    <submittedName>
        <fullName evidence="2">Uncharacterized protein</fullName>
    </submittedName>
</protein>
<dbReference type="OMA" id="LIENDWM"/>
<sequence length="51" mass="5574">MIYRKWSLLTGPVAVLGGIVGTVVVAHFVFVGNDRFLKTDPRKAEAATSRK</sequence>
<accession>A0A2P6SIA7</accession>
<dbReference type="Gramene" id="PRQ58410">
    <property type="protein sequence ID" value="PRQ58410"/>
    <property type="gene ID" value="RchiOBHm_Chr1g0359021"/>
</dbReference>
<keyword evidence="3" id="KW-1185">Reference proteome</keyword>
<feature type="transmembrane region" description="Helical" evidence="1">
    <location>
        <begin position="6"/>
        <end position="32"/>
    </location>
</feature>
<evidence type="ECO:0000256" key="1">
    <source>
        <dbReference type="SAM" id="Phobius"/>
    </source>
</evidence>
<evidence type="ECO:0000313" key="3">
    <source>
        <dbReference type="Proteomes" id="UP000238479"/>
    </source>
</evidence>
<evidence type="ECO:0000313" key="2">
    <source>
        <dbReference type="EMBL" id="PRQ58410.1"/>
    </source>
</evidence>
<reference evidence="2 3" key="1">
    <citation type="journal article" date="2018" name="Nat. Genet.">
        <title>The Rosa genome provides new insights in the design of modern roses.</title>
        <authorList>
            <person name="Bendahmane M."/>
        </authorList>
    </citation>
    <scope>NUCLEOTIDE SEQUENCE [LARGE SCALE GENOMIC DNA]</scope>
    <source>
        <strain evidence="3">cv. Old Blush</strain>
    </source>
</reference>
<dbReference type="Proteomes" id="UP000238479">
    <property type="component" value="Chromosome 1"/>
</dbReference>
<gene>
    <name evidence="2" type="ORF">RchiOBHm_Chr1g0359021</name>
</gene>
<dbReference type="EMBL" id="PDCK01000039">
    <property type="protein sequence ID" value="PRQ58410.1"/>
    <property type="molecule type" value="Genomic_DNA"/>
</dbReference>
<name>A0A2P6SIA7_ROSCH</name>
<comment type="caution">
    <text evidence="2">The sequence shown here is derived from an EMBL/GenBank/DDBJ whole genome shotgun (WGS) entry which is preliminary data.</text>
</comment>
<dbReference type="AlphaFoldDB" id="A0A2P6SIA7"/>
<organism evidence="2 3">
    <name type="scientific">Rosa chinensis</name>
    <name type="common">China rose</name>
    <dbReference type="NCBI Taxonomy" id="74649"/>
    <lineage>
        <taxon>Eukaryota</taxon>
        <taxon>Viridiplantae</taxon>
        <taxon>Streptophyta</taxon>
        <taxon>Embryophyta</taxon>
        <taxon>Tracheophyta</taxon>
        <taxon>Spermatophyta</taxon>
        <taxon>Magnoliopsida</taxon>
        <taxon>eudicotyledons</taxon>
        <taxon>Gunneridae</taxon>
        <taxon>Pentapetalae</taxon>
        <taxon>rosids</taxon>
        <taxon>fabids</taxon>
        <taxon>Rosales</taxon>
        <taxon>Rosaceae</taxon>
        <taxon>Rosoideae</taxon>
        <taxon>Rosoideae incertae sedis</taxon>
        <taxon>Rosa</taxon>
    </lineage>
</organism>
<keyword evidence="1" id="KW-0472">Membrane</keyword>